<name>A0A543NJ31_9ACTN</name>
<protein>
    <submittedName>
        <fullName evidence="1">Uncharacterized protein</fullName>
    </submittedName>
</protein>
<accession>A0A543NJ31</accession>
<dbReference type="Proteomes" id="UP000317422">
    <property type="component" value="Unassembled WGS sequence"/>
</dbReference>
<reference evidence="1 2" key="1">
    <citation type="submission" date="2019-06" db="EMBL/GenBank/DDBJ databases">
        <title>Sequencing the genomes of 1000 actinobacteria strains.</title>
        <authorList>
            <person name="Klenk H.-P."/>
        </authorList>
    </citation>
    <scope>NUCLEOTIDE SEQUENCE [LARGE SCALE GENOMIC DNA]</scope>
    <source>
        <strain evidence="1 2">DSM 45015</strain>
    </source>
</reference>
<dbReference type="AlphaFoldDB" id="A0A543NJ31"/>
<evidence type="ECO:0000313" key="1">
    <source>
        <dbReference type="EMBL" id="TQN31861.1"/>
    </source>
</evidence>
<keyword evidence="2" id="KW-1185">Reference proteome</keyword>
<evidence type="ECO:0000313" key="2">
    <source>
        <dbReference type="Proteomes" id="UP000317422"/>
    </source>
</evidence>
<sequence>MSWCEAMIFLASGVACPGCGGSGAFRFPRVAGVPVSGARLPRNMRYNVLSLTFLWYGLFRVVRLLCAASGNTGPLPDPEFR</sequence>
<gene>
    <name evidence="1" type="ORF">FHX37_1782</name>
</gene>
<proteinExistence type="predicted"/>
<comment type="caution">
    <text evidence="1">The sequence shown here is derived from an EMBL/GenBank/DDBJ whole genome shotgun (WGS) entry which is preliminary data.</text>
</comment>
<organism evidence="1 2">
    <name type="scientific">Haloactinospora alba</name>
    <dbReference type="NCBI Taxonomy" id="405555"/>
    <lineage>
        <taxon>Bacteria</taxon>
        <taxon>Bacillati</taxon>
        <taxon>Actinomycetota</taxon>
        <taxon>Actinomycetes</taxon>
        <taxon>Streptosporangiales</taxon>
        <taxon>Nocardiopsidaceae</taxon>
        <taxon>Haloactinospora</taxon>
    </lineage>
</organism>
<dbReference type="EMBL" id="VFQC01000001">
    <property type="protein sequence ID" value="TQN31861.1"/>
    <property type="molecule type" value="Genomic_DNA"/>
</dbReference>